<evidence type="ECO:0000256" key="1">
    <source>
        <dbReference type="SAM" id="MobiDB-lite"/>
    </source>
</evidence>
<feature type="domain" description="Outer membrane channel protein CpnT-like N-terminal" evidence="2">
    <location>
        <begin position="17"/>
        <end position="132"/>
    </location>
</feature>
<accession>A0A7J0CRX9</accession>
<proteinExistence type="predicted"/>
<dbReference type="EMBL" id="BLWD01000001">
    <property type="protein sequence ID" value="GFN05098.1"/>
    <property type="molecule type" value="Genomic_DNA"/>
</dbReference>
<gene>
    <name evidence="3" type="ORF">Smic_36540</name>
</gene>
<reference evidence="3 4" key="1">
    <citation type="submission" date="2020-05" db="EMBL/GenBank/DDBJ databases">
        <title>Whole genome shotgun sequence of Streptomyces microflavus NBRC 13062.</title>
        <authorList>
            <person name="Komaki H."/>
            <person name="Tamura T."/>
        </authorList>
    </citation>
    <scope>NUCLEOTIDE SEQUENCE [LARGE SCALE GENOMIC DNA]</scope>
    <source>
        <strain evidence="3 4">NBRC 13062</strain>
    </source>
</reference>
<dbReference type="Pfam" id="PF25547">
    <property type="entry name" value="WXG100_2"/>
    <property type="match status" value="1"/>
</dbReference>
<dbReference type="AlphaFoldDB" id="A0A7J0CRX9"/>
<comment type="caution">
    <text evidence="3">The sequence shown here is derived from an EMBL/GenBank/DDBJ whole genome shotgun (WGS) entry which is preliminary data.</text>
</comment>
<organism evidence="3 4">
    <name type="scientific">Streptomyces microflavus</name>
    <name type="common">Streptomyces lipmanii</name>
    <dbReference type="NCBI Taxonomy" id="1919"/>
    <lineage>
        <taxon>Bacteria</taxon>
        <taxon>Bacillati</taxon>
        <taxon>Actinomycetota</taxon>
        <taxon>Actinomycetes</taxon>
        <taxon>Kitasatosporales</taxon>
        <taxon>Streptomycetaceae</taxon>
        <taxon>Streptomyces</taxon>
    </lineage>
</organism>
<dbReference type="Proteomes" id="UP000498740">
    <property type="component" value="Unassembled WGS sequence"/>
</dbReference>
<evidence type="ECO:0000313" key="3">
    <source>
        <dbReference type="EMBL" id="GFN05098.1"/>
    </source>
</evidence>
<name>A0A7J0CRX9_STRMI</name>
<dbReference type="InterPro" id="IPR057746">
    <property type="entry name" value="CpnT-like_N"/>
</dbReference>
<sequence length="357" mass="37222">MAVTVPDWADTMLDVIGINWPNVDEDAYRDMADALREFAEDVEDDGHLANQHVQRLLSSGSGEALDALNGHWGKVKNKHVKDLASGARTIAGALDNAATAIEAMKYAALVHLGVVAGKAGISMALIPVTGGLSMLIGGAAIAVAQQAIRRVIKECLEEVVGYIVSALTEPAVAALENMAADLAVQIGANMLGLQNGVDMNQVGQSGREGFNEGVAGAKESLQLASADGPGPAAGKGVHIEHAEHTRAGTKLNLVSVGVHGKTAGKLSKARTHHGRTRGRDDIAGALDPVIDKAMKALGKANKAMGDHLGEALPRPRRRSTWTSRNGWPRGSRCVRGTGSPALAPKRHGTPPAPRPTR</sequence>
<evidence type="ECO:0000259" key="2">
    <source>
        <dbReference type="Pfam" id="PF25547"/>
    </source>
</evidence>
<evidence type="ECO:0000313" key="4">
    <source>
        <dbReference type="Proteomes" id="UP000498740"/>
    </source>
</evidence>
<feature type="region of interest" description="Disordered" evidence="1">
    <location>
        <begin position="306"/>
        <end position="357"/>
    </location>
</feature>
<protein>
    <recommendedName>
        <fullName evidence="2">Outer membrane channel protein CpnT-like N-terminal domain-containing protein</fullName>
    </recommendedName>
</protein>